<name>A0ABP0G6R1_CLALP</name>
<evidence type="ECO:0000313" key="3">
    <source>
        <dbReference type="Proteomes" id="UP001642483"/>
    </source>
</evidence>
<feature type="compositionally biased region" description="Basic and acidic residues" evidence="1">
    <location>
        <begin position="1"/>
        <end position="14"/>
    </location>
</feature>
<accession>A0ABP0G6R1</accession>
<gene>
    <name evidence="2" type="ORF">CVLEPA_LOCUS19571</name>
</gene>
<feature type="region of interest" description="Disordered" evidence="1">
    <location>
        <begin position="1"/>
        <end position="38"/>
    </location>
</feature>
<organism evidence="2 3">
    <name type="scientific">Clavelina lepadiformis</name>
    <name type="common">Light-bulb sea squirt</name>
    <name type="synonym">Ascidia lepadiformis</name>
    <dbReference type="NCBI Taxonomy" id="159417"/>
    <lineage>
        <taxon>Eukaryota</taxon>
        <taxon>Metazoa</taxon>
        <taxon>Chordata</taxon>
        <taxon>Tunicata</taxon>
        <taxon>Ascidiacea</taxon>
        <taxon>Aplousobranchia</taxon>
        <taxon>Clavelinidae</taxon>
        <taxon>Clavelina</taxon>
    </lineage>
</organism>
<proteinExistence type="predicted"/>
<dbReference type="EMBL" id="CAWYQH010000104">
    <property type="protein sequence ID" value="CAK8687501.1"/>
    <property type="molecule type" value="Genomic_DNA"/>
</dbReference>
<evidence type="ECO:0000313" key="2">
    <source>
        <dbReference type="EMBL" id="CAK8687501.1"/>
    </source>
</evidence>
<reference evidence="2 3" key="1">
    <citation type="submission" date="2024-02" db="EMBL/GenBank/DDBJ databases">
        <authorList>
            <person name="Daric V."/>
            <person name="Darras S."/>
        </authorList>
    </citation>
    <scope>NUCLEOTIDE SEQUENCE [LARGE SCALE GENOMIC DNA]</scope>
</reference>
<comment type="caution">
    <text evidence="2">The sequence shown here is derived from an EMBL/GenBank/DDBJ whole genome shotgun (WGS) entry which is preliminary data.</text>
</comment>
<sequence>MSKPEEQTLTEDKPQLVQPDNNEESSSGESDEQPGTSRAVAMQAGMSHGPADAGNQVLQTMENAETSLGVVSRIDPGFIELASKMAESGVGPVMIKYAPNIYNHDERQYQHHDQRQYQDNREYKQKDIRDLKNIKPTQGITSSGIFCRQVVNAGNSVDIFDVYPGGSVPTKKCVKLGLASPSRKLPCVGPNSTGFAVLVKGLIEN</sequence>
<evidence type="ECO:0000256" key="1">
    <source>
        <dbReference type="SAM" id="MobiDB-lite"/>
    </source>
</evidence>
<protein>
    <submittedName>
        <fullName evidence="2">Uncharacterized protein</fullName>
    </submittedName>
</protein>
<dbReference type="Proteomes" id="UP001642483">
    <property type="component" value="Unassembled WGS sequence"/>
</dbReference>
<keyword evidence="3" id="KW-1185">Reference proteome</keyword>